<evidence type="ECO:0000313" key="4">
    <source>
        <dbReference type="Proteomes" id="UP001235939"/>
    </source>
</evidence>
<proteinExistence type="predicted"/>
<dbReference type="EMBL" id="CP092870">
    <property type="protein sequence ID" value="UYV70692.1"/>
    <property type="molecule type" value="Genomic_DNA"/>
</dbReference>
<accession>A0ABY6KP89</accession>
<organism evidence="3 4">
    <name type="scientific">Cordylochernes scorpioides</name>
    <dbReference type="NCBI Taxonomy" id="51811"/>
    <lineage>
        <taxon>Eukaryota</taxon>
        <taxon>Metazoa</taxon>
        <taxon>Ecdysozoa</taxon>
        <taxon>Arthropoda</taxon>
        <taxon>Chelicerata</taxon>
        <taxon>Arachnida</taxon>
        <taxon>Pseudoscorpiones</taxon>
        <taxon>Cheliferoidea</taxon>
        <taxon>Chernetidae</taxon>
        <taxon>Cordylochernes</taxon>
    </lineage>
</organism>
<keyword evidence="2" id="KW-0812">Transmembrane</keyword>
<keyword evidence="4" id="KW-1185">Reference proteome</keyword>
<feature type="region of interest" description="Disordered" evidence="1">
    <location>
        <begin position="1"/>
        <end position="23"/>
    </location>
</feature>
<feature type="transmembrane region" description="Helical" evidence="2">
    <location>
        <begin position="102"/>
        <end position="120"/>
    </location>
</feature>
<evidence type="ECO:0000313" key="3">
    <source>
        <dbReference type="EMBL" id="UYV70692.1"/>
    </source>
</evidence>
<keyword evidence="2" id="KW-0472">Membrane</keyword>
<keyword evidence="2" id="KW-1133">Transmembrane helix</keyword>
<dbReference type="Proteomes" id="UP001235939">
    <property type="component" value="Chromosome 08"/>
</dbReference>
<evidence type="ECO:0000256" key="1">
    <source>
        <dbReference type="SAM" id="MobiDB-lite"/>
    </source>
</evidence>
<protein>
    <submittedName>
        <fullName evidence="3">Uncharacterized protein</fullName>
    </submittedName>
</protein>
<reference evidence="3 4" key="1">
    <citation type="submission" date="2022-01" db="EMBL/GenBank/DDBJ databases">
        <title>A chromosomal length assembly of Cordylochernes scorpioides.</title>
        <authorList>
            <person name="Zeh D."/>
            <person name="Zeh J."/>
        </authorList>
    </citation>
    <scope>NUCLEOTIDE SEQUENCE [LARGE SCALE GENOMIC DNA]</scope>
    <source>
        <strain evidence="3">IN4F17</strain>
        <tissue evidence="3">Whole Body</tissue>
    </source>
</reference>
<name>A0ABY6KP89_9ARAC</name>
<sequence length="155" mass="17564">MKSLRTIVGRKRNRRRMSGDRRGGRCQAVIPHWFSGDEDAFCNITPRNVSAFVIKTESTTQWQADLAPKEMAASDMRNRRHEPLQVHVVQAMIIMVARSRRLLLLSNVVVVLISMVKPIPEVFSNSAFYLSQAQMKKEEGSSNKLTKKPGLSWPG</sequence>
<gene>
    <name evidence="3" type="ORF">LAZ67_8000283</name>
</gene>
<evidence type="ECO:0000256" key="2">
    <source>
        <dbReference type="SAM" id="Phobius"/>
    </source>
</evidence>